<evidence type="ECO:0000256" key="2">
    <source>
        <dbReference type="ARBA" id="ARBA00015736"/>
    </source>
</evidence>
<reference evidence="6" key="1">
    <citation type="submission" date="2021-01" db="EMBL/GenBank/DDBJ databases">
        <authorList>
            <person name="Corre E."/>
            <person name="Pelletier E."/>
            <person name="Niang G."/>
            <person name="Scheremetjew M."/>
            <person name="Finn R."/>
            <person name="Kale V."/>
            <person name="Holt S."/>
            <person name="Cochrane G."/>
            <person name="Meng A."/>
            <person name="Brown T."/>
            <person name="Cohen L."/>
        </authorList>
    </citation>
    <scope>NUCLEOTIDE SEQUENCE</scope>
    <source>
        <strain evidence="6">Clade-A-BCC118000</strain>
    </source>
</reference>
<evidence type="ECO:0000313" key="6">
    <source>
        <dbReference type="EMBL" id="CAD8224145.1"/>
    </source>
</evidence>
<keyword evidence="4" id="KW-0449">Lipoprotein</keyword>
<protein>
    <recommendedName>
        <fullName evidence="2">Dymeclin</fullName>
    </recommendedName>
</protein>
<name>A0A7R9T412_9CHLO</name>
<dbReference type="PANTHER" id="PTHR12895">
    <property type="entry name" value="DYMECLIN"/>
    <property type="match status" value="1"/>
</dbReference>
<evidence type="ECO:0000256" key="3">
    <source>
        <dbReference type="ARBA" id="ARBA00022707"/>
    </source>
</evidence>
<feature type="compositionally biased region" description="Acidic residues" evidence="5">
    <location>
        <begin position="13"/>
        <end position="27"/>
    </location>
</feature>
<comment type="similarity">
    <text evidence="1">Belongs to the dymeclin family.</text>
</comment>
<evidence type="ECO:0000256" key="1">
    <source>
        <dbReference type="ARBA" id="ARBA00010603"/>
    </source>
</evidence>
<dbReference type="Pfam" id="PF09742">
    <property type="entry name" value="Dymeclin"/>
    <property type="match status" value="1"/>
</dbReference>
<dbReference type="InterPro" id="IPR019142">
    <property type="entry name" value="Dymeclin"/>
</dbReference>
<keyword evidence="3" id="KW-0519">Myristate</keyword>
<evidence type="ECO:0000256" key="5">
    <source>
        <dbReference type="SAM" id="MobiDB-lite"/>
    </source>
</evidence>
<sequence length="815" mass="89380">MGSAASTPTRGDDEGDQWETLDATDDAADARERANDNDRGGRHHRARRAEDATTTTTTTTSATRREREGGRSTTRATTRASTASVSGTYGELRRSLKAMCETRDASPEITDVFWYEIGNAVSEPMTSVSERTLDEILRPYGRALFVNNARNGGLYKLAKHAARQLSVASGNARSTPVSAINVTLLVSIFIKYFIEFASEGDGGFGGVAALGGGRSERVRALAATFARDERWETGGGPNASLENTSPFDDLLRACVDVLCGKHVTAQTMALHVACARLLLVATSSQLTFNLDDAEAREIGHPLARRIAAIGSSDSRRTGVLMCALLRRVIERPPNIGDIYEGAVNRENAEANGITRGMASVLSSMLSMRSKPNKDVTDNTGSHVVIKCVHTSRSPLADECANLFLALCTHGAFGNRDENPFRIAVKNMKDISSRSSVASNKRPSELVDFERLAVALSASLCTDVGLLLSYVTLSTNSRFVSHLSSSAATSRFVQGLLKELYEAESNKLAHVSQLIVTIFLILSQDVRFNRMMQTETIASSNWYKERILQNSSLASLIVVVLSRTIKYNVAKTATVSKMLNALGSIANMACVTRDISGYAAQRLVNTLALFTRRYFKITRENALSSDGLREPFSDADVCEDFIRVIFEILNCLATDLDSLEHNPEIVYALMHREELLTTFRTHEVFAEYVQNIETVLQHYKDAVESAQNRETDSPISVRRLKRVISETSLTPSPQKRNQNACDRDCSVHDFHPMRFAYVEDEVNAPYFLIPYVWGVVHAQSGVFWNRSAIALFAADADADASLHSSMSEDGPSSDVV</sequence>
<dbReference type="PANTHER" id="PTHR12895:SF9">
    <property type="entry name" value="DYMECLIN"/>
    <property type="match status" value="1"/>
</dbReference>
<dbReference type="GO" id="GO:0005794">
    <property type="term" value="C:Golgi apparatus"/>
    <property type="evidence" value="ECO:0007669"/>
    <property type="project" value="TreeGrafter"/>
</dbReference>
<organism evidence="6">
    <name type="scientific">Ostreococcus sp. 'lucimarinus'</name>
    <dbReference type="NCBI Taxonomy" id="242159"/>
    <lineage>
        <taxon>Eukaryota</taxon>
        <taxon>Viridiplantae</taxon>
        <taxon>Chlorophyta</taxon>
        <taxon>Mamiellophyceae</taxon>
        <taxon>Mamiellales</taxon>
        <taxon>Bathycoccaceae</taxon>
        <taxon>Ostreococcus</taxon>
    </lineage>
</organism>
<feature type="compositionally biased region" description="Basic and acidic residues" evidence="5">
    <location>
        <begin position="28"/>
        <end position="40"/>
    </location>
</feature>
<accession>A0A7R9T412</accession>
<dbReference type="AlphaFoldDB" id="A0A7R9T412"/>
<dbReference type="EMBL" id="HBDX01005665">
    <property type="protein sequence ID" value="CAD8224145.1"/>
    <property type="molecule type" value="Transcribed_RNA"/>
</dbReference>
<feature type="compositionally biased region" description="Low complexity" evidence="5">
    <location>
        <begin position="71"/>
        <end position="86"/>
    </location>
</feature>
<feature type="compositionally biased region" description="Low complexity" evidence="5">
    <location>
        <begin position="52"/>
        <end position="62"/>
    </location>
</feature>
<feature type="region of interest" description="Disordered" evidence="5">
    <location>
        <begin position="1"/>
        <end position="86"/>
    </location>
</feature>
<evidence type="ECO:0000256" key="4">
    <source>
        <dbReference type="ARBA" id="ARBA00023288"/>
    </source>
</evidence>
<dbReference type="GO" id="GO:0007030">
    <property type="term" value="P:Golgi organization"/>
    <property type="evidence" value="ECO:0007669"/>
    <property type="project" value="TreeGrafter"/>
</dbReference>
<gene>
    <name evidence="6" type="ORF">OLUC0939_LOCUS4871</name>
</gene>
<proteinExistence type="inferred from homology"/>